<evidence type="ECO:0000256" key="6">
    <source>
        <dbReference type="ARBA" id="ARBA00022989"/>
    </source>
</evidence>
<gene>
    <name evidence="10" type="ORF">H0241_03300</name>
</gene>
<dbReference type="EMBL" id="JACDTY010000001">
    <property type="protein sequence ID" value="MBA1139287.1"/>
    <property type="molecule type" value="Genomic_DNA"/>
</dbReference>
<evidence type="ECO:0000256" key="3">
    <source>
        <dbReference type="ARBA" id="ARBA00022676"/>
    </source>
</evidence>
<dbReference type="AlphaFoldDB" id="A0A838AZY4"/>
<keyword evidence="7 8" id="KW-0472">Membrane</keyword>
<dbReference type="GO" id="GO:0016763">
    <property type="term" value="F:pentosyltransferase activity"/>
    <property type="evidence" value="ECO:0007669"/>
    <property type="project" value="TreeGrafter"/>
</dbReference>
<keyword evidence="2" id="KW-1003">Cell membrane</keyword>
<feature type="transmembrane region" description="Helical" evidence="8">
    <location>
        <begin position="281"/>
        <end position="300"/>
    </location>
</feature>
<comment type="subcellular location">
    <subcellularLocation>
        <location evidence="1">Cell membrane</location>
        <topology evidence="1">Multi-pass membrane protein</topology>
    </subcellularLocation>
</comment>
<dbReference type="GO" id="GO:0005886">
    <property type="term" value="C:plasma membrane"/>
    <property type="evidence" value="ECO:0007669"/>
    <property type="project" value="UniProtKB-SubCell"/>
</dbReference>
<keyword evidence="3" id="KW-0328">Glycosyltransferase</keyword>
<sequence length="524" mass="56763">MAAGFSPNEKTIPLQYLEKWTDWLCEGKVGPFNAALFCLALYCLVQIAVMTLSSHIVGTGVGVDDSEQLMYMRYFWAGYGGSQPPLYTWLARLVASVIGTNILALKIVKYLLIGVALASTFIAVRRLGYSSRAGAAAMFGLLLFPQMVWEMQHALTHSIAAFCFSVVLFLALVELVQRRSLTAYVLFGVAIAAAILSKYNNVIFLGALVLSTLSLRETRGVILNRQFLISVALAVLLCLPTLYWSLTHTEQVLSHAGGFGMARENGVIQNALTGVWGLGKAMLNFAGLPAGIFAVAFLIARNRPAPALQPLPWAEKLVWRTIAFALAITIVLVLATGATQFRDRWMLPILVLLPVALALRTDARGDRGRKIQDIAVFVGATLAILVLPVTWYAHLKGGDSRGSIARVDYNSLYSQLTANGPIRTTVSSWHWLGNLRLVDPDLVVLDGELPDFGQLLKEPAVFVTADDRVGVETILKLLDQAGYTADGPPQQLAVPMLFGSDPPTRTVTVTRLKKVAAAAGAAPQ</sequence>
<feature type="transmembrane region" description="Helical" evidence="8">
    <location>
        <begin position="321"/>
        <end position="339"/>
    </location>
</feature>
<keyword evidence="11" id="KW-1185">Reference proteome</keyword>
<dbReference type="Proteomes" id="UP000558284">
    <property type="component" value="Unassembled WGS sequence"/>
</dbReference>
<feature type="domain" description="Glycosyltransferase RgtA/B/C/D-like" evidence="9">
    <location>
        <begin position="83"/>
        <end position="244"/>
    </location>
</feature>
<evidence type="ECO:0000256" key="1">
    <source>
        <dbReference type="ARBA" id="ARBA00004651"/>
    </source>
</evidence>
<feature type="transmembrane region" description="Helical" evidence="8">
    <location>
        <begin position="227"/>
        <end position="246"/>
    </location>
</feature>
<evidence type="ECO:0000313" key="11">
    <source>
        <dbReference type="Proteomes" id="UP000558284"/>
    </source>
</evidence>
<keyword evidence="4 10" id="KW-0808">Transferase</keyword>
<evidence type="ECO:0000256" key="8">
    <source>
        <dbReference type="SAM" id="Phobius"/>
    </source>
</evidence>
<dbReference type="PANTHER" id="PTHR33908:SF11">
    <property type="entry name" value="MEMBRANE PROTEIN"/>
    <property type="match status" value="1"/>
</dbReference>
<name>A0A838AZY4_9HYPH</name>
<reference evidence="10 11" key="1">
    <citation type="submission" date="2020-07" db="EMBL/GenBank/DDBJ databases">
        <title>Definition of the novel symbiovar canariense within Mesorhizobium novociceri, a new species of genus Mesorhizobium nodulating Cicer canariense in the Caldera de Taburiente National Park (La Palma, Canary Islands).</title>
        <authorList>
            <person name="Leon-Barrios M."/>
            <person name="Perez-Yepez J."/>
            <person name="Flores-Felix J.D."/>
            <person name="Ramirez-Baena M.H."/>
            <person name="Pulido-Suarez L."/>
            <person name="Igual J.M."/>
            <person name="Velazquez E."/>
            <person name="Peix A."/>
        </authorList>
    </citation>
    <scope>NUCLEOTIDE SEQUENCE [LARGE SCALE GENOMIC DNA]</scope>
    <source>
        <strain evidence="10 11">CCANP35</strain>
    </source>
</reference>
<feature type="transmembrane region" description="Helical" evidence="8">
    <location>
        <begin position="130"/>
        <end position="148"/>
    </location>
</feature>
<keyword evidence="6 8" id="KW-1133">Transmembrane helix</keyword>
<feature type="transmembrane region" description="Helical" evidence="8">
    <location>
        <begin position="34"/>
        <end position="56"/>
    </location>
</feature>
<protein>
    <submittedName>
        <fullName evidence="10">Glycosyltransferase family 39 protein</fullName>
    </submittedName>
</protein>
<feature type="transmembrane region" description="Helical" evidence="8">
    <location>
        <begin position="185"/>
        <end position="215"/>
    </location>
</feature>
<evidence type="ECO:0000256" key="7">
    <source>
        <dbReference type="ARBA" id="ARBA00023136"/>
    </source>
</evidence>
<evidence type="ECO:0000259" key="9">
    <source>
        <dbReference type="Pfam" id="PF13231"/>
    </source>
</evidence>
<evidence type="ECO:0000256" key="5">
    <source>
        <dbReference type="ARBA" id="ARBA00022692"/>
    </source>
</evidence>
<keyword evidence="5 8" id="KW-0812">Transmembrane</keyword>
<comment type="caution">
    <text evidence="10">The sequence shown here is derived from an EMBL/GenBank/DDBJ whole genome shotgun (WGS) entry which is preliminary data.</text>
</comment>
<evidence type="ECO:0000256" key="4">
    <source>
        <dbReference type="ARBA" id="ARBA00022679"/>
    </source>
</evidence>
<dbReference type="GO" id="GO:0009103">
    <property type="term" value="P:lipopolysaccharide biosynthetic process"/>
    <property type="evidence" value="ECO:0007669"/>
    <property type="project" value="UniProtKB-ARBA"/>
</dbReference>
<organism evidence="10 11">
    <name type="scientific">Mesorhizobium neociceri</name>
    <dbReference type="NCBI Taxonomy" id="1307853"/>
    <lineage>
        <taxon>Bacteria</taxon>
        <taxon>Pseudomonadati</taxon>
        <taxon>Pseudomonadota</taxon>
        <taxon>Alphaproteobacteria</taxon>
        <taxon>Hyphomicrobiales</taxon>
        <taxon>Phyllobacteriaceae</taxon>
        <taxon>Mesorhizobium</taxon>
    </lineage>
</organism>
<dbReference type="InterPro" id="IPR038731">
    <property type="entry name" value="RgtA/B/C-like"/>
</dbReference>
<proteinExistence type="predicted"/>
<evidence type="ECO:0000256" key="2">
    <source>
        <dbReference type="ARBA" id="ARBA00022475"/>
    </source>
</evidence>
<dbReference type="PANTHER" id="PTHR33908">
    <property type="entry name" value="MANNOSYLTRANSFERASE YKCB-RELATED"/>
    <property type="match status" value="1"/>
</dbReference>
<accession>A0A838AZY4</accession>
<evidence type="ECO:0000313" key="10">
    <source>
        <dbReference type="EMBL" id="MBA1139287.1"/>
    </source>
</evidence>
<feature type="transmembrane region" description="Helical" evidence="8">
    <location>
        <begin position="155"/>
        <end position="173"/>
    </location>
</feature>
<dbReference type="Pfam" id="PF13231">
    <property type="entry name" value="PMT_2"/>
    <property type="match status" value="1"/>
</dbReference>
<dbReference type="InterPro" id="IPR050297">
    <property type="entry name" value="LipidA_mod_glycosyltrf_83"/>
</dbReference>
<feature type="transmembrane region" description="Helical" evidence="8">
    <location>
        <begin position="374"/>
        <end position="393"/>
    </location>
</feature>